<keyword evidence="2" id="KW-1185">Reference proteome</keyword>
<gene>
    <name evidence="1" type="ORF">B0X70_20020</name>
</gene>
<evidence type="ECO:0008006" key="3">
    <source>
        <dbReference type="Google" id="ProtNLM"/>
    </source>
</evidence>
<sequence length="85" mass="9812">MNAKQRCKLRRKNRRMKEQKTLKANRNLERKIVATLTGCSTKTLKAVSLSVIKQNKTVESFNNRCLHNTFLYSVGKKSSNITARQ</sequence>
<dbReference type="Proteomes" id="UP000693715">
    <property type="component" value="Chromosome"/>
</dbReference>
<protein>
    <recommendedName>
        <fullName evidence="3">Transposase</fullName>
    </recommendedName>
</protein>
<evidence type="ECO:0000313" key="1">
    <source>
        <dbReference type="EMBL" id="QXF35207.1"/>
    </source>
</evidence>
<dbReference type="EMBL" id="CP020335">
    <property type="protein sequence ID" value="QXF35207.1"/>
    <property type="molecule type" value="Genomic_DNA"/>
</dbReference>
<name>A0ABX8M1X4_9GAMM</name>
<proteinExistence type="predicted"/>
<accession>A0ABX8M1X4</accession>
<organism evidence="1 2">
    <name type="scientific">Photorhabdus akhurstii</name>
    <dbReference type="NCBI Taxonomy" id="171438"/>
    <lineage>
        <taxon>Bacteria</taxon>
        <taxon>Pseudomonadati</taxon>
        <taxon>Pseudomonadota</taxon>
        <taxon>Gammaproteobacteria</taxon>
        <taxon>Enterobacterales</taxon>
        <taxon>Morganellaceae</taxon>
        <taxon>Photorhabdus</taxon>
    </lineage>
</organism>
<evidence type="ECO:0000313" key="2">
    <source>
        <dbReference type="Proteomes" id="UP000693715"/>
    </source>
</evidence>
<reference evidence="1 2" key="1">
    <citation type="submission" date="2017-03" db="EMBL/GenBank/DDBJ databases">
        <title>Genome comparison of Photorhabdus luminescens strain 0813-124 phase variants.</title>
        <authorList>
            <person name="Chien C.-C."/>
            <person name="Chen W.-J."/>
            <person name="Shih M.-C."/>
            <person name="Hsieh F.-C."/>
        </authorList>
    </citation>
    <scope>NUCLEOTIDE SEQUENCE [LARGE SCALE GENOMIC DNA]</scope>
    <source>
        <strain evidence="1 2">0813-124 phase II</strain>
    </source>
</reference>
<dbReference type="RefSeq" id="WP_217470195.1">
    <property type="nucleotide sequence ID" value="NZ_CP020335.1"/>
</dbReference>